<proteinExistence type="predicted"/>
<name>A0A820N9E6_9BILA</name>
<evidence type="ECO:0000313" key="1">
    <source>
        <dbReference type="EMBL" id="CAF4386689.1"/>
    </source>
</evidence>
<organism evidence="1 2">
    <name type="scientific">Adineta steineri</name>
    <dbReference type="NCBI Taxonomy" id="433720"/>
    <lineage>
        <taxon>Eukaryota</taxon>
        <taxon>Metazoa</taxon>
        <taxon>Spiralia</taxon>
        <taxon>Gnathifera</taxon>
        <taxon>Rotifera</taxon>
        <taxon>Eurotatoria</taxon>
        <taxon>Bdelloidea</taxon>
        <taxon>Adinetida</taxon>
        <taxon>Adinetidae</taxon>
        <taxon>Adineta</taxon>
    </lineage>
</organism>
<evidence type="ECO:0000313" key="2">
    <source>
        <dbReference type="Proteomes" id="UP000663844"/>
    </source>
</evidence>
<sequence length="105" mass="11718">MASSKEHSYSIMPSPAGRLHMNNGNLSADIHQQGIYTSDYRTKYVTNAVSPMLALPTTTFTTTTTANDSQHNNIQYQKIENIDLSKKVFIDRQIKKAKSLSGLIK</sequence>
<dbReference type="EMBL" id="CAJOAZ010024680">
    <property type="protein sequence ID" value="CAF4386689.1"/>
    <property type="molecule type" value="Genomic_DNA"/>
</dbReference>
<reference evidence="1" key="1">
    <citation type="submission" date="2021-02" db="EMBL/GenBank/DDBJ databases">
        <authorList>
            <person name="Nowell W R."/>
        </authorList>
    </citation>
    <scope>NUCLEOTIDE SEQUENCE</scope>
</reference>
<comment type="caution">
    <text evidence="1">The sequence shown here is derived from an EMBL/GenBank/DDBJ whole genome shotgun (WGS) entry which is preliminary data.</text>
</comment>
<accession>A0A820N9E6</accession>
<protein>
    <submittedName>
        <fullName evidence="1">Uncharacterized protein</fullName>
    </submittedName>
</protein>
<dbReference type="AlphaFoldDB" id="A0A820N9E6"/>
<gene>
    <name evidence="1" type="ORF">OXD698_LOCUS50667</name>
</gene>
<dbReference type="Proteomes" id="UP000663844">
    <property type="component" value="Unassembled WGS sequence"/>
</dbReference>